<dbReference type="SUPFAM" id="SSF53300">
    <property type="entry name" value="vWA-like"/>
    <property type="match status" value="1"/>
</dbReference>
<reference evidence="2" key="1">
    <citation type="journal article" date="2012" name="Proc. Natl. Acad. Sci. U.S.A.">
        <title>Antigenic diversity is generated by distinct evolutionary mechanisms in African trypanosome species.</title>
        <authorList>
            <person name="Jackson A.P."/>
            <person name="Berry A."/>
            <person name="Aslett M."/>
            <person name="Allison H.C."/>
            <person name="Burton P."/>
            <person name="Vavrova-Anderson J."/>
            <person name="Brown R."/>
            <person name="Browne H."/>
            <person name="Corton N."/>
            <person name="Hauser H."/>
            <person name="Gamble J."/>
            <person name="Gilderthorp R."/>
            <person name="Marcello L."/>
            <person name="McQuillan J."/>
            <person name="Otto T.D."/>
            <person name="Quail M.A."/>
            <person name="Sanders M.J."/>
            <person name="van Tonder A."/>
            <person name="Ginger M.L."/>
            <person name="Field M.C."/>
            <person name="Barry J.D."/>
            <person name="Hertz-Fowler C."/>
            <person name="Berriman M."/>
        </authorList>
    </citation>
    <scope>NUCLEOTIDE SEQUENCE</scope>
    <source>
        <strain evidence="2">Y486</strain>
    </source>
</reference>
<gene>
    <name evidence="2" type="ORF">TVY486_0704550</name>
</gene>
<dbReference type="Pfam" id="PF13768">
    <property type="entry name" value="VWA_3"/>
    <property type="match status" value="1"/>
</dbReference>
<sequence>MSTQHFAYGVYANRGCGVVTVDNFTPLTLSGCFVEVEIRGNCARVNVRYEYSNYTGKDQRVIAAYALPVGWDLMVCRADYAGDSMQSEHRVSTPLTTAVPNASATSLATLPGLQPNETVTTVATQRLPWVVGVGTNVLVGATYYVPLDTLRSCCVFRMHIPAELIPSTIQPPPSTMGYASLFDMKWPKKIPAGLTIDARCDMFVPLSAKVEFRHSGDTEALSDTQVEYVGDSSFRLNYTSPFPLQHKNGFDVTCRLRETAEPLRFFLERDEGDLVCEEDRYALTLCFSPQLNDLRESIVNAELVFVVDSHSGYASAAMAKAIFVALHGVQDTVFVNIVVVSAKEDLLLSPRGSQQISRLGLEQLAAFIAEARPQAANTGVSHLHRAVRAVMTSDEKALCGPVPRGYVRHVVVLSDEGAAAHATETIVAATRQRHNMCFSAVALLYGGFSNVPMLHLLAREGGGAFGEASNAEELQEALVSVLSQVLVPTVTDIALRVKEPGVRLCGSTTPLAVPQGSQQFLYGLASASLQTVNVCLTGRVGSRVIEYVGTGDANEIFFTSVAEPRNPLSVGLFHLSALSARMRYHLDERDKVARLSEAEIREVARLSCVFMLPCPFTEMLQTRPTIANRSKADASNAANEPQNLIAFRYTPRSWLYARIMQLHWNDRVARGLVNCCPQQADQNMKHDVAVVKTSLMSAVKLNVPDVKLRQPLSGKEFIQAIVEEVVESVMSGKQGIARLATLQSTDGSFTLNATLALHLGCTLEQLLREAPFSCTDVSPLRDQSQPEERLWATALVAAVIEKQSHGAAGLALRKAMLFLRSNNGDKEPLQRARGLVSRLSIASVMA</sequence>
<name>G0TYS2_TRYVY</name>
<protein>
    <recommendedName>
        <fullName evidence="1">VWFA domain-containing protein</fullName>
    </recommendedName>
</protein>
<dbReference type="OMA" id="ANCPINA"/>
<dbReference type="InterPro" id="IPR036465">
    <property type="entry name" value="vWFA_dom_sf"/>
</dbReference>
<evidence type="ECO:0000259" key="1">
    <source>
        <dbReference type="Pfam" id="PF13768"/>
    </source>
</evidence>
<feature type="domain" description="VWFA" evidence="1">
    <location>
        <begin position="302"/>
        <end position="463"/>
    </location>
</feature>
<dbReference type="PANTHER" id="PTHR45737:SF6">
    <property type="entry name" value="VON WILLEBRAND FACTOR A DOMAIN-CONTAINING PROTEIN 5A"/>
    <property type="match status" value="1"/>
</dbReference>
<dbReference type="PANTHER" id="PTHR45737">
    <property type="entry name" value="VON WILLEBRAND FACTOR A DOMAIN-CONTAINING PROTEIN 5A"/>
    <property type="match status" value="1"/>
</dbReference>
<dbReference type="AlphaFoldDB" id="G0TYS2"/>
<dbReference type="EMBL" id="HE573023">
    <property type="protein sequence ID" value="CCC49121.1"/>
    <property type="molecule type" value="Genomic_DNA"/>
</dbReference>
<organism evidence="2">
    <name type="scientific">Trypanosoma vivax (strain Y486)</name>
    <dbReference type="NCBI Taxonomy" id="1055687"/>
    <lineage>
        <taxon>Eukaryota</taxon>
        <taxon>Discoba</taxon>
        <taxon>Euglenozoa</taxon>
        <taxon>Kinetoplastea</taxon>
        <taxon>Metakinetoplastina</taxon>
        <taxon>Trypanosomatida</taxon>
        <taxon>Trypanosomatidae</taxon>
        <taxon>Trypanosoma</taxon>
        <taxon>Duttonella</taxon>
    </lineage>
</organism>
<evidence type="ECO:0000313" key="2">
    <source>
        <dbReference type="EMBL" id="CCC49121.1"/>
    </source>
</evidence>
<accession>G0TYS2</accession>
<dbReference type="VEuPathDB" id="TriTrypDB:TvY486_0704550"/>
<proteinExistence type="predicted"/>
<dbReference type="Gene3D" id="3.40.50.410">
    <property type="entry name" value="von Willebrand factor, type A domain"/>
    <property type="match status" value="1"/>
</dbReference>
<dbReference type="InterPro" id="IPR002035">
    <property type="entry name" value="VWF_A"/>
</dbReference>